<protein>
    <recommendedName>
        <fullName evidence="9">Sister chromatid cohesion protein</fullName>
    </recommendedName>
</protein>
<evidence type="ECO:0000256" key="4">
    <source>
        <dbReference type="ARBA" id="ARBA00023242"/>
    </source>
</evidence>
<evidence type="ECO:0000313" key="8">
    <source>
        <dbReference type="Proteomes" id="UP000192257"/>
    </source>
</evidence>
<dbReference type="PANTHER" id="PTHR12663:SF0">
    <property type="entry name" value="PRECOCIOUS DISSOCIATION OF SISTERS 5, ISOFORM A"/>
    <property type="match status" value="1"/>
</dbReference>
<feature type="region of interest" description="Disordered" evidence="6">
    <location>
        <begin position="272"/>
        <end position="296"/>
    </location>
</feature>
<organism evidence="7 8">
    <name type="scientific">Trypanosoma theileri</name>
    <dbReference type="NCBI Taxonomy" id="67003"/>
    <lineage>
        <taxon>Eukaryota</taxon>
        <taxon>Discoba</taxon>
        <taxon>Euglenozoa</taxon>
        <taxon>Kinetoplastea</taxon>
        <taxon>Metakinetoplastina</taxon>
        <taxon>Trypanosomatida</taxon>
        <taxon>Trypanosomatidae</taxon>
        <taxon>Trypanosoma</taxon>
    </lineage>
</organism>
<keyword evidence="4" id="KW-0539">Nucleus</keyword>
<dbReference type="Gene3D" id="1.25.10.10">
    <property type="entry name" value="Leucine-rich Repeat Variant"/>
    <property type="match status" value="1"/>
</dbReference>
<dbReference type="Proteomes" id="UP000192257">
    <property type="component" value="Unassembled WGS sequence"/>
</dbReference>
<feature type="region of interest" description="Disordered" evidence="6">
    <location>
        <begin position="1417"/>
        <end position="1443"/>
    </location>
</feature>
<feature type="region of interest" description="Disordered" evidence="6">
    <location>
        <begin position="576"/>
        <end position="600"/>
    </location>
</feature>
<evidence type="ECO:0000256" key="6">
    <source>
        <dbReference type="SAM" id="MobiDB-lite"/>
    </source>
</evidence>
<dbReference type="GO" id="GO:0006281">
    <property type="term" value="P:DNA repair"/>
    <property type="evidence" value="ECO:0007669"/>
    <property type="project" value="TreeGrafter"/>
</dbReference>
<dbReference type="OrthoDB" id="200660at2759"/>
<dbReference type="SUPFAM" id="SSF48371">
    <property type="entry name" value="ARM repeat"/>
    <property type="match status" value="1"/>
</dbReference>
<name>A0A1X0NV00_9TRYP</name>
<dbReference type="STRING" id="67003.A0A1X0NV00"/>
<evidence type="ECO:0000256" key="1">
    <source>
        <dbReference type="ARBA" id="ARBA00004123"/>
    </source>
</evidence>
<dbReference type="InterPro" id="IPR011989">
    <property type="entry name" value="ARM-like"/>
</dbReference>
<dbReference type="EMBL" id="NBCO01000016">
    <property type="protein sequence ID" value="ORC88524.1"/>
    <property type="molecule type" value="Genomic_DNA"/>
</dbReference>
<evidence type="ECO:0000313" key="7">
    <source>
        <dbReference type="EMBL" id="ORC88524.1"/>
    </source>
</evidence>
<proteinExistence type="predicted"/>
<comment type="caution">
    <text evidence="7">The sequence shown here is derived from an EMBL/GenBank/DDBJ whole genome shotgun (WGS) entry which is preliminary data.</text>
</comment>
<evidence type="ECO:0000256" key="2">
    <source>
        <dbReference type="ARBA" id="ARBA00022618"/>
    </source>
</evidence>
<dbReference type="Pfam" id="PF20168">
    <property type="entry name" value="PDS5"/>
    <property type="match status" value="1"/>
</dbReference>
<keyword evidence="3" id="KW-0498">Mitosis</keyword>
<dbReference type="GO" id="GO:0000785">
    <property type="term" value="C:chromatin"/>
    <property type="evidence" value="ECO:0007669"/>
    <property type="project" value="TreeGrafter"/>
</dbReference>
<dbReference type="GO" id="GO:0051301">
    <property type="term" value="P:cell division"/>
    <property type="evidence" value="ECO:0007669"/>
    <property type="project" value="UniProtKB-KW"/>
</dbReference>
<keyword evidence="2" id="KW-0132">Cell division</keyword>
<dbReference type="InterPro" id="IPR039776">
    <property type="entry name" value="Pds5"/>
</dbReference>
<dbReference type="RefSeq" id="XP_028882590.1">
    <property type="nucleotide sequence ID" value="XM_029026034.1"/>
</dbReference>
<gene>
    <name evidence="7" type="ORF">TM35_000161620</name>
</gene>
<comment type="subcellular location">
    <subcellularLocation>
        <location evidence="1">Nucleus</location>
    </subcellularLocation>
</comment>
<dbReference type="VEuPathDB" id="TriTrypDB:TM35_000161620"/>
<feature type="region of interest" description="Disordered" evidence="6">
    <location>
        <begin position="1321"/>
        <end position="1351"/>
    </location>
</feature>
<evidence type="ECO:0000256" key="3">
    <source>
        <dbReference type="ARBA" id="ARBA00022776"/>
    </source>
</evidence>
<sequence>METESRIRSVAKRQQRSNVTHEMITNDGSASLIRKRPRGENTDLNSDDVLSGTVLHNKVDAQLLSWLFECHRILRAANPPYEVDSSFIKELLSPRYLKSSLTGVQQMTGCLLSDIVRLSNVSEIVDSRHPLPFDSKHADDILTCLASPFEQVTRGEALLKTCDHIIERASISHIFLYIIPQCRQPVQGRLTAIFKAVQQARGNSGVTDTAVSDNNNNNNNSTAITAITAAEMGRVLVDILNATNSITPEQLAPLLKEITAASPILLRHTGVNRNSGVGNTTNSNTNDNGNNNNNSAIANAARKKGRSPGAMIAARVLLEQIDVIQPAIASYIADMMEHGCGELTAADLASEEDIEARRRGLRDVGRAMESLVAMMELHVDLVGQLIPVLTPYLDHEKSDIRLLLLRGFFMAFGAHESAVTVYRSAFLALLVRFNDTKHTLRIEMLQLTASAIRASTQISVALTEERVRDLLPYVEQRLLDPHALVRRAAVMAYGDIMMTASSYITSERVEKTLGLRVADKNLKVRQTAVEQLCSIYQKQLFPWIPTAIMQCLNAEGGVTLLESTFEMLLPPPNKIMGTDTSLNNSNTSRLSSGGGGGRRSARSSMALFDFEKESATKERTYVDGFAKLCAHLNTWSFNRLLTFAAKKSQLRLTILRLFQLRAEVRNKDLKSSEGQEMINNIHRLLSFLQTITHAERGEWDILFRAKDDRVSKAFLSSCADGLLRYATERESLIKTLKGRVDGSVLKFVQDSLSKQMMLPLEVEHLEELMTRLREALRGACDNNEQATSIDSEVQCEVEGLMRTFLVFGRTAPSFLPRCALSLVEFLEVLCKSSNPNIPSSWVLLLLQCLTEWASYASKRTEQNMKPTVQDMTAITDIATHKKNLLTMLGKLCTCNHEFLFRHTPPKMVGAVCKQAARCFMNLLTVNGLRDHKALSQLIEALRNRIGNKASPVLCDTVGWLKSLTAFAKDRAAAPLLQEELLLSNITKLLFTAIQDDTETQDAAKVKTKGKELLPFSLAATVVDAAAKCLTAITLSYTDDRASSIITSTLNTLLGAYKMLSERDAYTVGACRRRLSINQQLSKLIIRPSSDIGKELAVAVILSAEDEVMVRRPVQQKLTFHILQNHSDMRYVAFLLLSVIAEETKSGYQQLRMLVQQVGDHLRSKQVTSGATLSSPNALSCFLEYTIPFLVLFMAHHTFYNSEQENHFVAYQRVWHLLFDELFRHGTQCASFLVELFSRIKQSDDVLDRNSHTIRILCDLGSRVLQECLGQRQIGAEALKRYPGRVLLPTFFVPSPTAAEALTTIYLDDKIHISAHVPFRPPATNTITTTTTTTTTAGPATSPGKTGMPAGMGGETTLSVVRSVGESEAFLLPPLLQQRVDRMLETLVGSMTQEDIANVPWSLVKQRLRETILDGKRVDRNNESDEEEDVNEEEEEEEVDEADVMGYAKEQLRLLYEKAPPQ</sequence>
<evidence type="ECO:0008006" key="9">
    <source>
        <dbReference type="Google" id="ProtNLM"/>
    </source>
</evidence>
<feature type="compositionally biased region" description="Low complexity" evidence="6">
    <location>
        <begin position="577"/>
        <end position="591"/>
    </location>
</feature>
<feature type="compositionally biased region" description="Low complexity" evidence="6">
    <location>
        <begin position="1321"/>
        <end position="1346"/>
    </location>
</feature>
<evidence type="ECO:0000256" key="5">
    <source>
        <dbReference type="ARBA" id="ARBA00023306"/>
    </source>
</evidence>
<keyword evidence="5" id="KW-0131">Cell cycle</keyword>
<reference evidence="7 8" key="1">
    <citation type="submission" date="2017-03" db="EMBL/GenBank/DDBJ databases">
        <title>An alternative strategy for trypanosome survival in the mammalian bloodstream revealed through genome and transcriptome analysis of the ubiquitous bovine parasite Trypanosoma (Megatrypanum) theileri.</title>
        <authorList>
            <person name="Kelly S."/>
            <person name="Ivens A."/>
            <person name="Mott A."/>
            <person name="O'Neill E."/>
            <person name="Emms D."/>
            <person name="Macleod O."/>
            <person name="Voorheis P."/>
            <person name="Matthews J."/>
            <person name="Matthews K."/>
            <person name="Carrington M."/>
        </authorList>
    </citation>
    <scope>NUCLEOTIDE SEQUENCE [LARGE SCALE GENOMIC DNA]</scope>
    <source>
        <strain evidence="7">Edinburgh</strain>
    </source>
</reference>
<dbReference type="GO" id="GO:0007064">
    <property type="term" value="P:mitotic sister chromatid cohesion"/>
    <property type="evidence" value="ECO:0007669"/>
    <property type="project" value="InterPro"/>
</dbReference>
<accession>A0A1X0NV00</accession>
<feature type="compositionally biased region" description="Acidic residues" evidence="6">
    <location>
        <begin position="1423"/>
        <end position="1442"/>
    </location>
</feature>
<dbReference type="GeneID" id="39985814"/>
<dbReference type="GO" id="GO:0005634">
    <property type="term" value="C:nucleus"/>
    <property type="evidence" value="ECO:0007669"/>
    <property type="project" value="UniProtKB-SubCell"/>
</dbReference>
<keyword evidence="8" id="KW-1185">Reference proteome</keyword>
<dbReference type="InterPro" id="IPR016024">
    <property type="entry name" value="ARM-type_fold"/>
</dbReference>
<dbReference type="PANTHER" id="PTHR12663">
    <property type="entry name" value="ANDROGEN INDUCED INHIBITOR OF PROLIFERATION AS3 / PDS5-RELATED"/>
    <property type="match status" value="1"/>
</dbReference>